<organism evidence="2 3">
    <name type="scientific">Strongylus vulgaris</name>
    <name type="common">Blood worm</name>
    <dbReference type="NCBI Taxonomy" id="40348"/>
    <lineage>
        <taxon>Eukaryota</taxon>
        <taxon>Metazoa</taxon>
        <taxon>Ecdysozoa</taxon>
        <taxon>Nematoda</taxon>
        <taxon>Chromadorea</taxon>
        <taxon>Rhabditida</taxon>
        <taxon>Rhabditina</taxon>
        <taxon>Rhabditomorpha</taxon>
        <taxon>Strongyloidea</taxon>
        <taxon>Strongylidae</taxon>
        <taxon>Strongylus</taxon>
    </lineage>
</organism>
<dbReference type="AlphaFoldDB" id="A0A3P7KWR9"/>
<dbReference type="Pfam" id="PF17900">
    <property type="entry name" value="Peptidase_M1_N"/>
    <property type="match status" value="1"/>
</dbReference>
<reference evidence="2 3" key="1">
    <citation type="submission" date="2018-11" db="EMBL/GenBank/DDBJ databases">
        <authorList>
            <consortium name="Pathogen Informatics"/>
        </authorList>
    </citation>
    <scope>NUCLEOTIDE SEQUENCE [LARGE SCALE GENOMIC DNA]</scope>
</reference>
<dbReference type="OrthoDB" id="10031169at2759"/>
<evidence type="ECO:0000313" key="2">
    <source>
        <dbReference type="EMBL" id="VDM71642.1"/>
    </source>
</evidence>
<evidence type="ECO:0000313" key="3">
    <source>
        <dbReference type="Proteomes" id="UP000270094"/>
    </source>
</evidence>
<dbReference type="GO" id="GO:0005615">
    <property type="term" value="C:extracellular space"/>
    <property type="evidence" value="ECO:0007669"/>
    <property type="project" value="TreeGrafter"/>
</dbReference>
<dbReference type="Gene3D" id="2.60.40.1730">
    <property type="entry name" value="tricorn interacting facor f3 domain"/>
    <property type="match status" value="1"/>
</dbReference>
<dbReference type="GO" id="GO:0006508">
    <property type="term" value="P:proteolysis"/>
    <property type="evidence" value="ECO:0007669"/>
    <property type="project" value="TreeGrafter"/>
</dbReference>
<gene>
    <name evidence="2" type="ORF">SVUK_LOCUS6640</name>
</gene>
<keyword evidence="3" id="KW-1185">Reference proteome</keyword>
<sequence length="94" mass="10781">MYRQLLGLTFIFQISEEFPQLLDIYALSDLIPERDYSLVLEFKTATHLQPQEARSLFPCIDSPEAKARFEAVIVHPAGTYALFNMKETNITTRG</sequence>
<dbReference type="GO" id="GO:0016020">
    <property type="term" value="C:membrane"/>
    <property type="evidence" value="ECO:0007669"/>
    <property type="project" value="TreeGrafter"/>
</dbReference>
<proteinExistence type="predicted"/>
<dbReference type="InterPro" id="IPR045357">
    <property type="entry name" value="Aminopeptidase_N-like_N"/>
</dbReference>
<protein>
    <recommendedName>
        <fullName evidence="1">Aminopeptidase N-like N-terminal domain-containing protein</fullName>
    </recommendedName>
</protein>
<dbReference type="SUPFAM" id="SSF63737">
    <property type="entry name" value="Leukotriene A4 hydrolase N-terminal domain"/>
    <property type="match status" value="1"/>
</dbReference>
<dbReference type="GO" id="GO:0070006">
    <property type="term" value="F:metalloaminopeptidase activity"/>
    <property type="evidence" value="ECO:0007669"/>
    <property type="project" value="TreeGrafter"/>
</dbReference>
<dbReference type="GO" id="GO:0042277">
    <property type="term" value="F:peptide binding"/>
    <property type="evidence" value="ECO:0007669"/>
    <property type="project" value="TreeGrafter"/>
</dbReference>
<dbReference type="EMBL" id="UYYB01021385">
    <property type="protein sequence ID" value="VDM71642.1"/>
    <property type="molecule type" value="Genomic_DNA"/>
</dbReference>
<dbReference type="InterPro" id="IPR050344">
    <property type="entry name" value="Peptidase_M1_aminopeptidases"/>
</dbReference>
<dbReference type="Proteomes" id="UP000270094">
    <property type="component" value="Unassembled WGS sequence"/>
</dbReference>
<dbReference type="PANTHER" id="PTHR11533:SF299">
    <property type="entry name" value="AMINOPEPTIDASE"/>
    <property type="match status" value="1"/>
</dbReference>
<accession>A0A3P7KWR9</accession>
<dbReference type="GO" id="GO:0008270">
    <property type="term" value="F:zinc ion binding"/>
    <property type="evidence" value="ECO:0007669"/>
    <property type="project" value="TreeGrafter"/>
</dbReference>
<dbReference type="GO" id="GO:0043171">
    <property type="term" value="P:peptide catabolic process"/>
    <property type="evidence" value="ECO:0007669"/>
    <property type="project" value="TreeGrafter"/>
</dbReference>
<dbReference type="InterPro" id="IPR042097">
    <property type="entry name" value="Aminopeptidase_N-like_N_sf"/>
</dbReference>
<evidence type="ECO:0000259" key="1">
    <source>
        <dbReference type="Pfam" id="PF17900"/>
    </source>
</evidence>
<dbReference type="PANTHER" id="PTHR11533">
    <property type="entry name" value="PROTEASE M1 ZINC METALLOPROTEASE"/>
    <property type="match status" value="1"/>
</dbReference>
<feature type="domain" description="Aminopeptidase N-like N-terminal" evidence="1">
    <location>
        <begin position="44"/>
        <end position="89"/>
    </location>
</feature>
<dbReference type="GO" id="GO:0005737">
    <property type="term" value="C:cytoplasm"/>
    <property type="evidence" value="ECO:0007669"/>
    <property type="project" value="TreeGrafter"/>
</dbReference>
<name>A0A3P7KWR9_STRVU</name>